<name>C1CWF6_DEIDV</name>
<dbReference type="STRING" id="546414.Deide_15571"/>
<dbReference type="eggNOG" id="COG0526">
    <property type="taxonomic scope" value="Bacteria"/>
</dbReference>
<keyword evidence="2" id="KW-1185">Reference proteome</keyword>
<evidence type="ECO:0000313" key="2">
    <source>
        <dbReference type="Proteomes" id="UP000002208"/>
    </source>
</evidence>
<dbReference type="EMBL" id="CP001114">
    <property type="protein sequence ID" value="ACO46523.1"/>
    <property type="molecule type" value="Genomic_DNA"/>
</dbReference>
<accession>C1CWF6</accession>
<dbReference type="Proteomes" id="UP000002208">
    <property type="component" value="Chromosome"/>
</dbReference>
<dbReference type="KEGG" id="ddr:Deide_15571"/>
<organism evidence="1 2">
    <name type="scientific">Deinococcus deserti (strain DSM 17065 / CIP 109153 / LMG 22923 / VCD115)</name>
    <dbReference type="NCBI Taxonomy" id="546414"/>
    <lineage>
        <taxon>Bacteria</taxon>
        <taxon>Thermotogati</taxon>
        <taxon>Deinococcota</taxon>
        <taxon>Deinococci</taxon>
        <taxon>Deinococcales</taxon>
        <taxon>Deinococcaceae</taxon>
        <taxon>Deinococcus</taxon>
    </lineage>
</organism>
<gene>
    <name evidence="1" type="ordered locus">Deide_15571</name>
</gene>
<dbReference type="SUPFAM" id="SSF52833">
    <property type="entry name" value="Thioredoxin-like"/>
    <property type="match status" value="1"/>
</dbReference>
<reference evidence="1 2" key="1">
    <citation type="journal article" date="2009" name="PLoS Genet.">
        <title>Alliance of proteomics and genomics to unravel the specificities of Sahara bacterium Deinococcus deserti.</title>
        <authorList>
            <person name="de Groot A."/>
            <person name="Dulermo R."/>
            <person name="Ortet P."/>
            <person name="Blanchard L."/>
            <person name="Guerin P."/>
            <person name="Fernandez B."/>
            <person name="Vacherie B."/>
            <person name="Dossat C."/>
            <person name="Jolivet E."/>
            <person name="Siguier P."/>
            <person name="Chandler M."/>
            <person name="Barakat M."/>
            <person name="Dedieu A."/>
            <person name="Barbe V."/>
            <person name="Heulin T."/>
            <person name="Sommer S."/>
            <person name="Achouak W."/>
            <person name="Armengaud J."/>
        </authorList>
    </citation>
    <scope>NUCLEOTIDE SEQUENCE [LARGE SCALE GENOMIC DNA]</scope>
    <source>
        <strain evidence="2">DSM 17065 / CIP 109153 / LMG 22923 / VCD115</strain>
    </source>
</reference>
<dbReference type="PaxDb" id="546414-Deide_15571"/>
<dbReference type="InterPro" id="IPR036249">
    <property type="entry name" value="Thioredoxin-like_sf"/>
</dbReference>
<dbReference type="HOGENOM" id="CLU_1683672_0_0_0"/>
<dbReference type="CDD" id="cd02947">
    <property type="entry name" value="TRX_family"/>
    <property type="match status" value="1"/>
</dbReference>
<sequence>MFWNLQGILHRIQNQMPVHIRLPRFLRPLMDKLVASSGPRPGEIIHPPAALNLKRRTLLYFKAEACIGCDQMDRYIARLAATGGVDLRVIDARRGDLPEHAYGDQLLLDSRGELWKQYRVRAFPTLVLTSAAGDVESTLVGNPENEAQVRSQLGLS</sequence>
<protein>
    <recommendedName>
        <fullName evidence="3">Thioredoxin</fullName>
    </recommendedName>
</protein>
<dbReference type="AlphaFoldDB" id="C1CWF6"/>
<dbReference type="Gene3D" id="3.40.30.10">
    <property type="entry name" value="Glutaredoxin"/>
    <property type="match status" value="1"/>
</dbReference>
<proteinExistence type="predicted"/>
<evidence type="ECO:0000313" key="1">
    <source>
        <dbReference type="EMBL" id="ACO46523.1"/>
    </source>
</evidence>
<evidence type="ECO:0008006" key="3">
    <source>
        <dbReference type="Google" id="ProtNLM"/>
    </source>
</evidence>